<evidence type="ECO:0000313" key="2">
    <source>
        <dbReference type="EMBL" id="KAF0332784.1"/>
    </source>
</evidence>
<comment type="caution">
    <text evidence="2">The sequence shown here is derived from an EMBL/GenBank/DDBJ whole genome shotgun (WGS) entry which is preliminary data.</text>
</comment>
<organism evidence="2 3">
    <name type="scientific">Gigaspora margarita</name>
    <dbReference type="NCBI Taxonomy" id="4874"/>
    <lineage>
        <taxon>Eukaryota</taxon>
        <taxon>Fungi</taxon>
        <taxon>Fungi incertae sedis</taxon>
        <taxon>Mucoromycota</taxon>
        <taxon>Glomeromycotina</taxon>
        <taxon>Glomeromycetes</taxon>
        <taxon>Diversisporales</taxon>
        <taxon>Gigasporaceae</taxon>
        <taxon>Gigaspora</taxon>
    </lineage>
</organism>
<protein>
    <submittedName>
        <fullName evidence="2">Uncharacterized protein</fullName>
    </submittedName>
</protein>
<proteinExistence type="predicted"/>
<dbReference type="Proteomes" id="UP000439903">
    <property type="component" value="Unassembled WGS sequence"/>
</dbReference>
<sequence length="97" mass="11250">MEPMGIHPTKAQEALNSSDGHQTEIEKMALEWTWKFVEGLKKVHNAWSKKLEKFKVLVKTMNTARPVKANLELSDQEYLNFAESNNSNKQYNYKTCC</sequence>
<reference evidence="2 3" key="1">
    <citation type="journal article" date="2019" name="Environ. Microbiol.">
        <title>At the nexus of three kingdoms: the genome of the mycorrhizal fungus Gigaspora margarita provides insights into plant, endobacterial and fungal interactions.</title>
        <authorList>
            <person name="Venice F."/>
            <person name="Ghignone S."/>
            <person name="Salvioli di Fossalunga A."/>
            <person name="Amselem J."/>
            <person name="Novero M."/>
            <person name="Xianan X."/>
            <person name="Sedzielewska Toro K."/>
            <person name="Morin E."/>
            <person name="Lipzen A."/>
            <person name="Grigoriev I.V."/>
            <person name="Henrissat B."/>
            <person name="Martin F.M."/>
            <person name="Bonfante P."/>
        </authorList>
    </citation>
    <scope>NUCLEOTIDE SEQUENCE [LARGE SCALE GENOMIC DNA]</scope>
    <source>
        <strain evidence="2 3">BEG34</strain>
    </source>
</reference>
<accession>A0A8H3ZU94</accession>
<evidence type="ECO:0000256" key="1">
    <source>
        <dbReference type="SAM" id="MobiDB-lite"/>
    </source>
</evidence>
<feature type="region of interest" description="Disordered" evidence="1">
    <location>
        <begin position="1"/>
        <end position="20"/>
    </location>
</feature>
<gene>
    <name evidence="2" type="ORF">F8M41_020897</name>
</gene>
<keyword evidence="3" id="KW-1185">Reference proteome</keyword>
<evidence type="ECO:0000313" key="3">
    <source>
        <dbReference type="Proteomes" id="UP000439903"/>
    </source>
</evidence>
<name>A0A8H3ZU94_GIGMA</name>
<dbReference type="AlphaFoldDB" id="A0A8H3ZU94"/>
<dbReference type="EMBL" id="WTPW01005885">
    <property type="protein sequence ID" value="KAF0332784.1"/>
    <property type="molecule type" value="Genomic_DNA"/>
</dbReference>